<dbReference type="PANTHER" id="PTHR30146">
    <property type="entry name" value="LACI-RELATED TRANSCRIPTIONAL REPRESSOR"/>
    <property type="match status" value="1"/>
</dbReference>
<proteinExistence type="predicted"/>
<name>A0ABW2HNM2_9ACTN</name>
<comment type="caution">
    <text evidence="5">The sequence shown here is derived from an EMBL/GenBank/DDBJ whole genome shotgun (WGS) entry which is preliminary data.</text>
</comment>
<gene>
    <name evidence="5" type="ORF">ACFQS1_12355</name>
</gene>
<accession>A0ABW2HNM2</accession>
<dbReference type="CDD" id="cd01574">
    <property type="entry name" value="PBP1_LacI"/>
    <property type="match status" value="1"/>
</dbReference>
<evidence type="ECO:0000256" key="2">
    <source>
        <dbReference type="ARBA" id="ARBA00023125"/>
    </source>
</evidence>
<keyword evidence="1" id="KW-0805">Transcription regulation</keyword>
<evidence type="ECO:0000259" key="4">
    <source>
        <dbReference type="PROSITE" id="PS50932"/>
    </source>
</evidence>
<dbReference type="Proteomes" id="UP001596548">
    <property type="component" value="Unassembled WGS sequence"/>
</dbReference>
<dbReference type="PROSITE" id="PS50932">
    <property type="entry name" value="HTH_LACI_2"/>
    <property type="match status" value="1"/>
</dbReference>
<dbReference type="InterPro" id="IPR028082">
    <property type="entry name" value="Peripla_BP_I"/>
</dbReference>
<dbReference type="InterPro" id="IPR046335">
    <property type="entry name" value="LacI/GalR-like_sensor"/>
</dbReference>
<dbReference type="InterPro" id="IPR010982">
    <property type="entry name" value="Lambda_DNA-bd_dom_sf"/>
</dbReference>
<dbReference type="CDD" id="cd01392">
    <property type="entry name" value="HTH_LacI"/>
    <property type="match status" value="1"/>
</dbReference>
<evidence type="ECO:0000313" key="6">
    <source>
        <dbReference type="Proteomes" id="UP001596548"/>
    </source>
</evidence>
<keyword evidence="3" id="KW-0804">Transcription</keyword>
<evidence type="ECO:0000256" key="1">
    <source>
        <dbReference type="ARBA" id="ARBA00023015"/>
    </source>
</evidence>
<dbReference type="EMBL" id="JBHTBJ010000007">
    <property type="protein sequence ID" value="MFC7274779.1"/>
    <property type="molecule type" value="Genomic_DNA"/>
</dbReference>
<dbReference type="SUPFAM" id="SSF47413">
    <property type="entry name" value="lambda repressor-like DNA-binding domains"/>
    <property type="match status" value="1"/>
</dbReference>
<organism evidence="5 6">
    <name type="scientific">Paractinoplanes rhizophilus</name>
    <dbReference type="NCBI Taxonomy" id="1416877"/>
    <lineage>
        <taxon>Bacteria</taxon>
        <taxon>Bacillati</taxon>
        <taxon>Actinomycetota</taxon>
        <taxon>Actinomycetes</taxon>
        <taxon>Micromonosporales</taxon>
        <taxon>Micromonosporaceae</taxon>
        <taxon>Paractinoplanes</taxon>
    </lineage>
</organism>
<evidence type="ECO:0000256" key="3">
    <source>
        <dbReference type="ARBA" id="ARBA00023163"/>
    </source>
</evidence>
<dbReference type="InterPro" id="IPR000843">
    <property type="entry name" value="HTH_LacI"/>
</dbReference>
<evidence type="ECO:0000313" key="5">
    <source>
        <dbReference type="EMBL" id="MFC7274779.1"/>
    </source>
</evidence>
<feature type="domain" description="HTH lacI-type" evidence="4">
    <location>
        <begin position="1"/>
        <end position="53"/>
    </location>
</feature>
<keyword evidence="2 5" id="KW-0238">DNA-binding</keyword>
<protein>
    <submittedName>
        <fullName evidence="5">LacI family DNA-binding transcriptional regulator</fullName>
    </submittedName>
</protein>
<dbReference type="RefSeq" id="WP_378967713.1">
    <property type="nucleotide sequence ID" value="NZ_JBHTBJ010000007.1"/>
</dbReference>
<dbReference type="PROSITE" id="PS00356">
    <property type="entry name" value="HTH_LACI_1"/>
    <property type="match status" value="1"/>
</dbReference>
<dbReference type="Gene3D" id="3.40.50.2300">
    <property type="match status" value="2"/>
</dbReference>
<dbReference type="Pfam" id="PF13377">
    <property type="entry name" value="Peripla_BP_3"/>
    <property type="match status" value="1"/>
</dbReference>
<dbReference type="Pfam" id="PF00356">
    <property type="entry name" value="LacI"/>
    <property type="match status" value="1"/>
</dbReference>
<sequence>MMDVARLAGVSHQTVSRVLNEHKNVSEQTRLKVRAAIAELGYRPDRAARALVTGTSRVIGVVAQNSSLFGPASMLTAFEEAAQAKGFAVNVGSVRSLDERSISEAVERHLDQRVAGLVVIAPVASAGPALEHLPADVPIVTIDGDPERSSTLVTVDQVAGARAATKRLLDAGHRTVWHISGPSDWFDAAGRVRGWEETLTEAGIEIPPLLTGDWSAASGYRNGQLLARLPDVTAVFTANDHIALGLLRALNEHGRRVPGDVSIVGFDDVPEAAYFTPPLTTVRPDFAAVATATLELLMAQVEQGPAGVEAGARRTIAPELIERDSVARAGS</sequence>
<dbReference type="GO" id="GO:0003677">
    <property type="term" value="F:DNA binding"/>
    <property type="evidence" value="ECO:0007669"/>
    <property type="project" value="UniProtKB-KW"/>
</dbReference>
<dbReference type="PANTHER" id="PTHR30146:SF109">
    <property type="entry name" value="HTH-TYPE TRANSCRIPTIONAL REGULATOR GALS"/>
    <property type="match status" value="1"/>
</dbReference>
<reference evidence="6" key="1">
    <citation type="journal article" date="2019" name="Int. J. Syst. Evol. Microbiol.">
        <title>The Global Catalogue of Microorganisms (GCM) 10K type strain sequencing project: providing services to taxonomists for standard genome sequencing and annotation.</title>
        <authorList>
            <consortium name="The Broad Institute Genomics Platform"/>
            <consortium name="The Broad Institute Genome Sequencing Center for Infectious Disease"/>
            <person name="Wu L."/>
            <person name="Ma J."/>
        </authorList>
    </citation>
    <scope>NUCLEOTIDE SEQUENCE [LARGE SCALE GENOMIC DNA]</scope>
    <source>
        <strain evidence="6">XZYJT-10</strain>
    </source>
</reference>
<dbReference type="SMART" id="SM00354">
    <property type="entry name" value="HTH_LACI"/>
    <property type="match status" value="1"/>
</dbReference>
<dbReference type="SUPFAM" id="SSF53822">
    <property type="entry name" value="Periplasmic binding protein-like I"/>
    <property type="match status" value="1"/>
</dbReference>
<dbReference type="Gene3D" id="1.10.260.40">
    <property type="entry name" value="lambda repressor-like DNA-binding domains"/>
    <property type="match status" value="1"/>
</dbReference>
<keyword evidence="6" id="KW-1185">Reference proteome</keyword>